<evidence type="ECO:0000313" key="1">
    <source>
        <dbReference type="EMBL" id="CUU42314.1"/>
    </source>
</evidence>
<reference evidence="2" key="1">
    <citation type="journal article" date="2016" name="Genome Announc.">
        <title>Revised genome sequence of the purple photosynthetic bacterium Blastochloris viridis.</title>
        <authorList>
            <person name="Liu L.N."/>
            <person name="Faulkner M."/>
            <person name="Liu X."/>
            <person name="Huang F."/>
            <person name="Darby A.C."/>
            <person name="Hall N."/>
        </authorList>
    </citation>
    <scope>NUCLEOTIDE SEQUENCE [LARGE SCALE GENOMIC DNA]</scope>
    <source>
        <strain evidence="2">ATCC 19567 / DSM 133 / F</strain>
    </source>
</reference>
<name>A0A0P0IF51_BLAVI</name>
<evidence type="ECO:0008006" key="3">
    <source>
        <dbReference type="Google" id="ProtNLM"/>
    </source>
</evidence>
<dbReference type="EMBL" id="LN907867">
    <property type="protein sequence ID" value="CUU42314.1"/>
    <property type="molecule type" value="Genomic_DNA"/>
</dbReference>
<organism evidence="1 2">
    <name type="scientific">Blastochloris viridis</name>
    <name type="common">Rhodopseudomonas viridis</name>
    <dbReference type="NCBI Taxonomy" id="1079"/>
    <lineage>
        <taxon>Bacteria</taxon>
        <taxon>Pseudomonadati</taxon>
        <taxon>Pseudomonadota</taxon>
        <taxon>Alphaproteobacteria</taxon>
        <taxon>Hyphomicrobiales</taxon>
        <taxon>Blastochloridaceae</taxon>
        <taxon>Blastochloris</taxon>
    </lineage>
</organism>
<keyword evidence="2" id="KW-1185">Reference proteome</keyword>
<gene>
    <name evidence="1" type="ORF">BVIRIDIS_13220</name>
</gene>
<evidence type="ECO:0000313" key="2">
    <source>
        <dbReference type="Proteomes" id="UP000065734"/>
    </source>
</evidence>
<dbReference type="AlphaFoldDB" id="A0A0P0IF51"/>
<proteinExistence type="predicted"/>
<protein>
    <recommendedName>
        <fullName evidence="3">Mobile element protein</fullName>
    </recommendedName>
</protein>
<dbReference type="Proteomes" id="UP000065734">
    <property type="component" value="Chromosome I"/>
</dbReference>
<dbReference type="KEGG" id="bvr:BVIR_1877"/>
<accession>A0A0P0IF51</accession>
<sequence length="74" mass="7911">MIDRTHVLPIVQQARALGISRGSVYYAPRPVPAADLALAGLAEFPPVCHETVGAPGRGAWARMPTQKCYSPRLG</sequence>